<dbReference type="AlphaFoldDB" id="A0A1H8YQE4"/>
<reference evidence="3 4" key="1">
    <citation type="submission" date="2016-10" db="EMBL/GenBank/DDBJ databases">
        <authorList>
            <person name="de Groot N.N."/>
        </authorList>
    </citation>
    <scope>NUCLEOTIDE SEQUENCE [LARGE SCALE GENOMIC DNA]</scope>
    <source>
        <strain evidence="3 4">DSM 44993</strain>
    </source>
</reference>
<organism evidence="3 4">
    <name type="scientific">Amycolatopsis saalfeldensis</name>
    <dbReference type="NCBI Taxonomy" id="394193"/>
    <lineage>
        <taxon>Bacteria</taxon>
        <taxon>Bacillati</taxon>
        <taxon>Actinomycetota</taxon>
        <taxon>Actinomycetes</taxon>
        <taxon>Pseudonocardiales</taxon>
        <taxon>Pseudonocardiaceae</taxon>
        <taxon>Amycolatopsis</taxon>
    </lineage>
</organism>
<name>A0A1H8YQE4_9PSEU</name>
<protein>
    <submittedName>
        <fullName evidence="3">Diguanylate cyclase (GGDEF) domain-containing protein</fullName>
    </submittedName>
</protein>
<dbReference type="Proteomes" id="UP000198582">
    <property type="component" value="Unassembled WGS sequence"/>
</dbReference>
<dbReference type="SUPFAM" id="SSF55073">
    <property type="entry name" value="Nucleotide cyclase"/>
    <property type="match status" value="1"/>
</dbReference>
<accession>A0A1H8YQE4</accession>
<keyword evidence="4" id="KW-1185">Reference proteome</keyword>
<dbReference type="InterPro" id="IPR029787">
    <property type="entry name" value="Nucleotide_cyclase"/>
</dbReference>
<evidence type="ECO:0000313" key="4">
    <source>
        <dbReference type="Proteomes" id="UP000198582"/>
    </source>
</evidence>
<dbReference type="PANTHER" id="PTHR44757">
    <property type="entry name" value="DIGUANYLATE CYCLASE DGCP"/>
    <property type="match status" value="1"/>
</dbReference>
<feature type="domain" description="GGDEF" evidence="2">
    <location>
        <begin position="76"/>
        <end position="217"/>
    </location>
</feature>
<dbReference type="InterPro" id="IPR000160">
    <property type="entry name" value="GGDEF_dom"/>
</dbReference>
<dbReference type="CDD" id="cd01949">
    <property type="entry name" value="GGDEF"/>
    <property type="match status" value="1"/>
</dbReference>
<proteinExistence type="predicted"/>
<dbReference type="NCBIfam" id="TIGR00254">
    <property type="entry name" value="GGDEF"/>
    <property type="match status" value="1"/>
</dbReference>
<dbReference type="SMART" id="SM00267">
    <property type="entry name" value="GGDEF"/>
    <property type="match status" value="1"/>
</dbReference>
<dbReference type="InterPro" id="IPR043128">
    <property type="entry name" value="Rev_trsase/Diguanyl_cyclase"/>
</dbReference>
<dbReference type="PANTHER" id="PTHR44757:SF2">
    <property type="entry name" value="BIOFILM ARCHITECTURE MAINTENANCE PROTEIN MBAA"/>
    <property type="match status" value="1"/>
</dbReference>
<evidence type="ECO:0000313" key="3">
    <source>
        <dbReference type="EMBL" id="SEP54435.1"/>
    </source>
</evidence>
<evidence type="ECO:0000256" key="1">
    <source>
        <dbReference type="SAM" id="MobiDB-lite"/>
    </source>
</evidence>
<sequence>MLLFHLLAVLATAALVVVILRDRRARALSRLQVHQLSQDNHRLTSENNRLRYDTVTGLLLRESWTTTASQMLPHLAHPAVLFVDVNKLKRVNDTISHRAGDRLLREIADRLRAQLGEQALLGRVGGDEFVALLDLPASWPATVQSAVDACQVEVAGRTCGAAFGLARPVDIVGRESPTAAAHAASRRLDRLMHAADLAMKRAKHRCRTENLATALELYGEKDPLVPEHLDHDPHARPRDAAVPAGDQHLQF</sequence>
<dbReference type="EMBL" id="FOEF01000047">
    <property type="protein sequence ID" value="SEP54435.1"/>
    <property type="molecule type" value="Genomic_DNA"/>
</dbReference>
<dbReference type="Gene3D" id="3.30.70.270">
    <property type="match status" value="1"/>
</dbReference>
<dbReference type="RefSeq" id="WP_091629727.1">
    <property type="nucleotide sequence ID" value="NZ_FOEF01000047.1"/>
</dbReference>
<dbReference type="OrthoDB" id="23692at2"/>
<dbReference type="InterPro" id="IPR052155">
    <property type="entry name" value="Biofilm_reg_signaling"/>
</dbReference>
<gene>
    <name evidence="3" type="ORF">SAMN04489732_14711</name>
</gene>
<evidence type="ECO:0000259" key="2">
    <source>
        <dbReference type="PROSITE" id="PS50887"/>
    </source>
</evidence>
<feature type="region of interest" description="Disordered" evidence="1">
    <location>
        <begin position="228"/>
        <end position="251"/>
    </location>
</feature>
<dbReference type="Pfam" id="PF00990">
    <property type="entry name" value="GGDEF"/>
    <property type="match status" value="1"/>
</dbReference>
<dbReference type="PROSITE" id="PS50887">
    <property type="entry name" value="GGDEF"/>
    <property type="match status" value="1"/>
</dbReference>
<dbReference type="STRING" id="394193.SAMN04489732_14711"/>
<feature type="compositionally biased region" description="Basic and acidic residues" evidence="1">
    <location>
        <begin position="228"/>
        <end position="239"/>
    </location>
</feature>